<sequence>MTSVREALQDEQQGPLYLFSDFQKNEVPPQFWQHVRQRGEVVLVPQVARPVGNMYVDSVWLNDAFVRAHTTVGLHIRLRNGGSETVADCPVKVLLGSQQAATFQVTVGAGQLREVTAQVQVPDTSLALGRVVTSDVPVTFDNTYYFTMQPAAAIRVLEIGAEPVTKQAYEGESLFIYSFAKPHAVNYNEMRRANLVVLREVPQVDAGLREALAAVVRRGGSVVVVPPASPAARGTYHELFRMLGIAGEQWELPGPGASGLARQEVALPNAGNPFFKDVLGAQPRQVVMPTVAPVVRLGRGGTDILRLRDGDGYLTEFTSGSGRAYVFAAPFAKEYSDFTAHALFVPVLYRLAMLSYHSDQPLAYRLNAPALTLTVPAGSGAVDEASYRLVHDSLTYIPAQRLLGGQLHLDVPTGLTTPGFYEVTKQGKGLTTLAFNMAKRESELAAYSAAELRQLLRPTHPNVQVLEGGAQPEVVARYRAEQTGRPLWRYCLLLALACLLAEALLLRFGRPHASTASAAA</sequence>
<name>A0ABP8Q3K7_9BACT</name>
<evidence type="ECO:0000313" key="1">
    <source>
        <dbReference type="EMBL" id="GAA4496079.1"/>
    </source>
</evidence>
<keyword evidence="2" id="KW-1185">Reference proteome</keyword>
<reference evidence="2" key="1">
    <citation type="journal article" date="2019" name="Int. J. Syst. Evol. Microbiol.">
        <title>The Global Catalogue of Microorganisms (GCM) 10K type strain sequencing project: providing services to taxonomists for standard genome sequencing and annotation.</title>
        <authorList>
            <consortium name="The Broad Institute Genomics Platform"/>
            <consortium name="The Broad Institute Genome Sequencing Center for Infectious Disease"/>
            <person name="Wu L."/>
            <person name="Ma J."/>
        </authorList>
    </citation>
    <scope>NUCLEOTIDE SEQUENCE [LARGE SCALE GENOMIC DNA]</scope>
    <source>
        <strain evidence="2">JCM 17841</strain>
    </source>
</reference>
<dbReference type="Proteomes" id="UP001501243">
    <property type="component" value="Unassembled WGS sequence"/>
</dbReference>
<proteinExistence type="predicted"/>
<dbReference type="SUPFAM" id="SSF52317">
    <property type="entry name" value="Class I glutamine amidotransferase-like"/>
    <property type="match status" value="1"/>
</dbReference>
<dbReference type="EMBL" id="BAABGQ010000004">
    <property type="protein sequence ID" value="GAA4496079.1"/>
    <property type="molecule type" value="Genomic_DNA"/>
</dbReference>
<protein>
    <submittedName>
        <fullName evidence="1">Uncharacterized protein</fullName>
    </submittedName>
</protein>
<evidence type="ECO:0000313" key="2">
    <source>
        <dbReference type="Proteomes" id="UP001501243"/>
    </source>
</evidence>
<gene>
    <name evidence="1" type="ORF">GCM10023172_08810</name>
</gene>
<accession>A0ABP8Q3K7</accession>
<dbReference type="PANTHER" id="PTHR37464:SF1">
    <property type="entry name" value="BLL2463 PROTEIN"/>
    <property type="match status" value="1"/>
</dbReference>
<dbReference type="InterPro" id="IPR029062">
    <property type="entry name" value="Class_I_gatase-like"/>
</dbReference>
<organism evidence="1 2">
    <name type="scientific">Hymenobacter ginsengisoli</name>
    <dbReference type="NCBI Taxonomy" id="1051626"/>
    <lineage>
        <taxon>Bacteria</taxon>
        <taxon>Pseudomonadati</taxon>
        <taxon>Bacteroidota</taxon>
        <taxon>Cytophagia</taxon>
        <taxon>Cytophagales</taxon>
        <taxon>Hymenobacteraceae</taxon>
        <taxon>Hymenobacter</taxon>
    </lineage>
</organism>
<comment type="caution">
    <text evidence="1">The sequence shown here is derived from an EMBL/GenBank/DDBJ whole genome shotgun (WGS) entry which is preliminary data.</text>
</comment>
<dbReference type="PANTHER" id="PTHR37464">
    <property type="entry name" value="BLL2463 PROTEIN"/>
    <property type="match status" value="1"/>
</dbReference>